<evidence type="ECO:0000256" key="1">
    <source>
        <dbReference type="SAM" id="MobiDB-lite"/>
    </source>
</evidence>
<dbReference type="Proteomes" id="UP000663829">
    <property type="component" value="Unassembled WGS sequence"/>
</dbReference>
<dbReference type="Gene3D" id="3.90.70.80">
    <property type="match status" value="1"/>
</dbReference>
<dbReference type="EMBL" id="CAJOBC010006912">
    <property type="protein sequence ID" value="CAF3915050.1"/>
    <property type="molecule type" value="Genomic_DNA"/>
</dbReference>
<evidence type="ECO:0000259" key="2">
    <source>
        <dbReference type="Pfam" id="PF20209"/>
    </source>
</evidence>
<proteinExistence type="predicted"/>
<dbReference type="OrthoDB" id="10046819at2759"/>
<feature type="compositionally biased region" description="Basic and acidic residues" evidence="1">
    <location>
        <begin position="197"/>
        <end position="215"/>
    </location>
</feature>
<gene>
    <name evidence="3" type="ORF">GPM918_LOCUS21208</name>
    <name evidence="4" type="ORF">SRO942_LOCUS21203</name>
</gene>
<sequence length="402" mass="46689">MAPLSYTPTTHFDACLHKLDTVAQVYLSKCNLSNLLDLIPVESIGNGNCLYNSILTLMPSPSEIIAEELRVRAIVELAMNYNYYNIKYERIVGPLNLRIKAMCKNYEFSELFEIDALSNILQCQIQSVYPRIEYHPHFDQQATSDTQTLAWKQSRQNKHRERMRLSRQNEDDNQYEKRIEQNRKHMYISRQNEDDDRYEKRTQKDRERQRVSRAQEAEIEHRMRILNMEQRACWAVAVPRELKLHCLQNFVKNMSMPWLAEAICSICNTCSYLRDMKHPTLSTIPNLNVLIPAENLSGARKSSEELEDLTIPEQKLIALHNSCVIKLQTPFHDTSTAQGALKGNVISFPQNVSDIATTLPLSLADLCDTIKIIFVGSKRPKPEHLKKVLTVRRKKILIHWHD</sequence>
<accession>A0A814STA3</accession>
<reference evidence="3" key="1">
    <citation type="submission" date="2021-02" db="EMBL/GenBank/DDBJ databases">
        <authorList>
            <person name="Nowell W R."/>
        </authorList>
    </citation>
    <scope>NUCLEOTIDE SEQUENCE</scope>
</reference>
<dbReference type="InterPro" id="IPR046700">
    <property type="entry name" value="DUF6570"/>
</dbReference>
<dbReference type="Proteomes" id="UP000681722">
    <property type="component" value="Unassembled WGS sequence"/>
</dbReference>
<name>A0A814STA3_9BILA</name>
<dbReference type="EMBL" id="CAJNOQ010006913">
    <property type="protein sequence ID" value="CAF1151579.1"/>
    <property type="molecule type" value="Genomic_DNA"/>
</dbReference>
<keyword evidence="5" id="KW-1185">Reference proteome</keyword>
<dbReference type="AlphaFoldDB" id="A0A814STA3"/>
<protein>
    <recommendedName>
        <fullName evidence="2">DUF6570 domain-containing protein</fullName>
    </recommendedName>
</protein>
<feature type="domain" description="DUF6570" evidence="2">
    <location>
        <begin position="304"/>
        <end position="397"/>
    </location>
</feature>
<feature type="region of interest" description="Disordered" evidence="1">
    <location>
        <begin position="153"/>
        <end position="215"/>
    </location>
</feature>
<organism evidence="3 5">
    <name type="scientific">Didymodactylos carnosus</name>
    <dbReference type="NCBI Taxonomy" id="1234261"/>
    <lineage>
        <taxon>Eukaryota</taxon>
        <taxon>Metazoa</taxon>
        <taxon>Spiralia</taxon>
        <taxon>Gnathifera</taxon>
        <taxon>Rotifera</taxon>
        <taxon>Eurotatoria</taxon>
        <taxon>Bdelloidea</taxon>
        <taxon>Philodinida</taxon>
        <taxon>Philodinidae</taxon>
        <taxon>Didymodactylos</taxon>
    </lineage>
</organism>
<dbReference type="Pfam" id="PF20209">
    <property type="entry name" value="DUF6570"/>
    <property type="match status" value="1"/>
</dbReference>
<evidence type="ECO:0000313" key="5">
    <source>
        <dbReference type="Proteomes" id="UP000663829"/>
    </source>
</evidence>
<evidence type="ECO:0000313" key="4">
    <source>
        <dbReference type="EMBL" id="CAF3915050.1"/>
    </source>
</evidence>
<comment type="caution">
    <text evidence="3">The sequence shown here is derived from an EMBL/GenBank/DDBJ whole genome shotgun (WGS) entry which is preliminary data.</text>
</comment>
<evidence type="ECO:0000313" key="3">
    <source>
        <dbReference type="EMBL" id="CAF1151579.1"/>
    </source>
</evidence>
<feature type="compositionally biased region" description="Basic and acidic residues" evidence="1">
    <location>
        <begin position="163"/>
        <end position="183"/>
    </location>
</feature>